<accession>A0AC34FW01</accession>
<evidence type="ECO:0000313" key="2">
    <source>
        <dbReference type="WBParaSite" id="ES5_v2.g21627.t1"/>
    </source>
</evidence>
<evidence type="ECO:0000313" key="1">
    <source>
        <dbReference type="Proteomes" id="UP000887579"/>
    </source>
</evidence>
<proteinExistence type="predicted"/>
<dbReference type="WBParaSite" id="ES5_v2.g21627.t1">
    <property type="protein sequence ID" value="ES5_v2.g21627.t1"/>
    <property type="gene ID" value="ES5_v2.g21627"/>
</dbReference>
<reference evidence="2" key="1">
    <citation type="submission" date="2022-11" db="UniProtKB">
        <authorList>
            <consortium name="WormBaseParasite"/>
        </authorList>
    </citation>
    <scope>IDENTIFICATION</scope>
</reference>
<dbReference type="Proteomes" id="UP000887579">
    <property type="component" value="Unplaced"/>
</dbReference>
<organism evidence="1 2">
    <name type="scientific">Panagrolaimus sp. ES5</name>
    <dbReference type="NCBI Taxonomy" id="591445"/>
    <lineage>
        <taxon>Eukaryota</taxon>
        <taxon>Metazoa</taxon>
        <taxon>Ecdysozoa</taxon>
        <taxon>Nematoda</taxon>
        <taxon>Chromadorea</taxon>
        <taxon>Rhabditida</taxon>
        <taxon>Tylenchina</taxon>
        <taxon>Panagrolaimomorpha</taxon>
        <taxon>Panagrolaimoidea</taxon>
        <taxon>Panagrolaimidae</taxon>
        <taxon>Panagrolaimus</taxon>
    </lineage>
</organism>
<name>A0AC34FW01_9BILA</name>
<sequence>MNILQKLYTDPEREKRRLKLRRNKFEDIFWYSSSYDYYILRIILNLPIGILLSYGVYELGWKRLNFADFDGTYADIFKWGMIGCGGISFAFSPIFRCAIVCVIFGALGKSGQGILSMYVAEQLSAGPIDNILNNFQATSDIVICHLQTQASITAQRITLASGPLENFIEKHFENTTLMSQKIAHHLQSLLGPFSSELSSDTDEDEALSASIDSADILSIRESNIDPDDDDSNTTAIPPIPDQPSKWKEYKSSGAKSVARRFIRRCQQLFSGASKQCHDRFMDIQQLCYDAVPWPLEGWICEQFNLHFKIDDEIRDERIRVLNEIKEQIKGDIDLIHVIVGTFKEILSALLILLVYSIFKDVITMISSYLNNIDFKNCFLTTYFWYIDEKRKYNGQIFLKPFSKSEIKKNSLMSPFARPTPPEIKASWQPLLKWAISLIVATVIVFIDFYFHRILSHLLEFGKTTRTEQQGEHLLQVKIEGEGPIAAMIKELIDYNFTSSVNASIGHEACIQPPKPPAWSNIFYTIYLPLIAMFFLQVLFNFIIRRIVLFFVLPYLFRKRSKARVIQLYNKLLFGRINEKKLARARIREAVRRKQLQKAKGGQLFPDDGFFKSKIIDLIFKTGKCLMCEQKSRPKKLISCQQCSATYCSACFKESFDQCYACLADKGIVNSNMTVLQPPIITTEPAPA</sequence>
<protein>
    <submittedName>
        <fullName evidence="2">Dendritic cell-specific transmembrane protein-like domain-containing protein</fullName>
    </submittedName>
</protein>